<organism evidence="2 3">
    <name type="scientific">Chitinophaga caeni</name>
    <dbReference type="NCBI Taxonomy" id="2029983"/>
    <lineage>
        <taxon>Bacteria</taxon>
        <taxon>Pseudomonadati</taxon>
        <taxon>Bacteroidota</taxon>
        <taxon>Chitinophagia</taxon>
        <taxon>Chitinophagales</taxon>
        <taxon>Chitinophagaceae</taxon>
        <taxon>Chitinophaga</taxon>
    </lineage>
</organism>
<keyword evidence="1" id="KW-1133">Transmembrane helix</keyword>
<gene>
    <name evidence="2" type="ORF">COR50_19890</name>
</gene>
<dbReference type="OrthoDB" id="741750at2"/>
<dbReference type="AlphaFoldDB" id="A0A291QZE1"/>
<name>A0A291QZE1_9BACT</name>
<feature type="transmembrane region" description="Helical" evidence="1">
    <location>
        <begin position="165"/>
        <end position="185"/>
    </location>
</feature>
<sequence>MRLKSGKEEIIYLLEQVFSKYERTTGNQVRRNTNRKNYEDLARMLSEISNRLPETAEELQHDHYSPDRNKNKLSYPFLKYDISGGQIKDAASGIVSNPRPFLIDACYIYLYGVGRKGFENNPLDENLLIDEQDLPENNGIDIDAPTATNLAVLRRKSSRKLLKKWIFISLILGTLCIILAVISFIDHQRLEHITKDMRIGVYTPTATDIKNLEGTWLVYIGSPQARKSERNRYHLVVTNIVDVKYKDGYFVFKRYGANFNHSGYMQFEGKNLVSIHSYVENDQDTIESPRLSLLRLEPGKKYQNVISASWSFDTEKYNDIIGIREVYIKQSDNGHTREILNTIENSSCKCKIISLTDGGKEQQFYLKNLPLDSLHNPELVALLDERSILLRNPDSTTIIATH</sequence>
<reference evidence="2 3" key="1">
    <citation type="submission" date="2017-10" db="EMBL/GenBank/DDBJ databases">
        <title>Paenichitinophaga pekingensis gen. nov., sp. nov., isolated from activated sludge.</title>
        <authorList>
            <person name="Jin D."/>
            <person name="Kong X."/>
            <person name="Deng Y."/>
            <person name="Bai Z."/>
        </authorList>
    </citation>
    <scope>NUCLEOTIDE SEQUENCE [LARGE SCALE GENOMIC DNA]</scope>
    <source>
        <strain evidence="2 3">13</strain>
    </source>
</reference>
<proteinExistence type="predicted"/>
<evidence type="ECO:0000313" key="3">
    <source>
        <dbReference type="Proteomes" id="UP000220133"/>
    </source>
</evidence>
<dbReference type="RefSeq" id="WP_098195620.1">
    <property type="nucleotide sequence ID" value="NZ_CP023777.1"/>
</dbReference>
<keyword evidence="1" id="KW-0812">Transmembrane</keyword>
<dbReference type="EMBL" id="CP023777">
    <property type="protein sequence ID" value="ATL49252.1"/>
    <property type="molecule type" value="Genomic_DNA"/>
</dbReference>
<protein>
    <submittedName>
        <fullName evidence="2">Uncharacterized protein</fullName>
    </submittedName>
</protein>
<dbReference type="Proteomes" id="UP000220133">
    <property type="component" value="Chromosome"/>
</dbReference>
<keyword evidence="3" id="KW-1185">Reference proteome</keyword>
<dbReference type="KEGG" id="cbae:COR50_19890"/>
<keyword evidence="1" id="KW-0472">Membrane</keyword>
<accession>A0A291QZE1</accession>
<evidence type="ECO:0000256" key="1">
    <source>
        <dbReference type="SAM" id="Phobius"/>
    </source>
</evidence>
<evidence type="ECO:0000313" key="2">
    <source>
        <dbReference type="EMBL" id="ATL49252.1"/>
    </source>
</evidence>